<feature type="compositionally biased region" description="Polar residues" evidence="1">
    <location>
        <begin position="123"/>
        <end position="153"/>
    </location>
</feature>
<dbReference type="InterPro" id="IPR036388">
    <property type="entry name" value="WH-like_DNA-bd_sf"/>
</dbReference>
<dbReference type="Proteomes" id="UP001368328">
    <property type="component" value="Chromosome"/>
</dbReference>
<evidence type="ECO:0000256" key="1">
    <source>
        <dbReference type="SAM" id="MobiDB-lite"/>
    </source>
</evidence>
<accession>A0ABZ2MP63</accession>
<protein>
    <submittedName>
        <fullName evidence="2">Helix-turn-helix domain-containing protein</fullName>
    </submittedName>
</protein>
<feature type="region of interest" description="Disordered" evidence="1">
    <location>
        <begin position="123"/>
        <end position="171"/>
    </location>
</feature>
<dbReference type="Gene3D" id="1.10.10.10">
    <property type="entry name" value="Winged helix-like DNA-binding domain superfamily/Winged helix DNA-binding domain"/>
    <property type="match status" value="1"/>
</dbReference>
<keyword evidence="3" id="KW-1185">Reference proteome</keyword>
<evidence type="ECO:0000313" key="2">
    <source>
        <dbReference type="EMBL" id="WXB87161.1"/>
    </source>
</evidence>
<proteinExistence type="predicted"/>
<name>A0ABZ2MP63_9BACI</name>
<dbReference type="RefSeq" id="WP_338786415.1">
    <property type="nucleotide sequence ID" value="NZ_CP147403.1"/>
</dbReference>
<reference evidence="2 3" key="1">
    <citation type="submission" date="2024-02" db="EMBL/GenBank/DDBJ databases">
        <title>Seven novel Bacillus-like species.</title>
        <authorList>
            <person name="Liu G."/>
        </authorList>
    </citation>
    <scope>NUCLEOTIDE SEQUENCE [LARGE SCALE GENOMIC DNA]</scope>
    <source>
        <strain evidence="2 3">FJAT-53654</strain>
    </source>
</reference>
<dbReference type="Pfam" id="PF13730">
    <property type="entry name" value="HTH_36"/>
    <property type="match status" value="1"/>
</dbReference>
<evidence type="ECO:0000313" key="3">
    <source>
        <dbReference type="Proteomes" id="UP001368328"/>
    </source>
</evidence>
<sequence length="283" mass="32762">MEKLNYEIIQSYQSFKTIEEMDQAVRGFLYKHKASLSEGMIKVLTFIWRHSVKVIGVSFAKYDTIAKGVELSRRTVIRAVNKLESLGMIMKIPTARMNGKQGVNLLVIQPFQTIDNLKNNMSSQPVTATVTPNKTENKQSTLYENKQKPNNVRGQEKSDLHHENVALQESSESMPTQQIDTSFLPESIHKEFIQATKPFLCAVDIYKLWNRVLIVYKKLKLERHLDDVIDTVIGAFKQTVFKKKMNSIRSTFEGYFYSVLYGMLIVEKRRENKHLLFDFIGDR</sequence>
<feature type="compositionally biased region" description="Basic and acidic residues" evidence="1">
    <location>
        <begin position="154"/>
        <end position="164"/>
    </location>
</feature>
<gene>
    <name evidence="2" type="ORF">WCV66_18235</name>
</gene>
<dbReference type="EMBL" id="CP147403">
    <property type="protein sequence ID" value="WXB87161.1"/>
    <property type="molecule type" value="Genomic_DNA"/>
</dbReference>
<organism evidence="2 3">
    <name type="scientific">Metabacillus rhizosphaerae</name>
    <dbReference type="NCBI Taxonomy" id="3117747"/>
    <lineage>
        <taxon>Bacteria</taxon>
        <taxon>Bacillati</taxon>
        <taxon>Bacillota</taxon>
        <taxon>Bacilli</taxon>
        <taxon>Bacillales</taxon>
        <taxon>Bacillaceae</taxon>
        <taxon>Metabacillus</taxon>
    </lineage>
</organism>